<keyword evidence="7" id="KW-0406">Ion transport</keyword>
<sequence>MSGFLVLMLAIVAFAGGAISWFFTPKGVNQTLIRTSLMLAITCCYLMWAITYLAQLHPLMAPRRSDVRSGPESL</sequence>
<evidence type="ECO:0000256" key="4">
    <source>
        <dbReference type="ARBA" id="ARBA00022692"/>
    </source>
</evidence>
<evidence type="ECO:0000256" key="9">
    <source>
        <dbReference type="SAM" id="Phobius"/>
    </source>
</evidence>
<evidence type="ECO:0000256" key="5">
    <source>
        <dbReference type="ARBA" id="ARBA00022781"/>
    </source>
</evidence>
<protein>
    <recommendedName>
        <fullName evidence="13">V-type ATP synthase subunit E</fullName>
    </recommendedName>
</protein>
<evidence type="ECO:0000256" key="10">
    <source>
        <dbReference type="SAM" id="SignalP"/>
    </source>
</evidence>
<keyword evidence="8 9" id="KW-0472">Membrane</keyword>
<keyword evidence="12" id="KW-1185">Reference proteome</keyword>
<keyword evidence="5" id="KW-0375">Hydrogen ion transport</keyword>
<name>A0A8H3TYJ6_9TREE</name>
<dbReference type="PANTHER" id="PTHR12263">
    <property type="entry name" value="VACUOLAR ATP SYNTHASE SUBUNIT H"/>
    <property type="match status" value="1"/>
</dbReference>
<evidence type="ECO:0000313" key="12">
    <source>
        <dbReference type="Proteomes" id="UP000620104"/>
    </source>
</evidence>
<gene>
    <name evidence="11" type="ORF">NliqN6_5876</name>
</gene>
<evidence type="ECO:0000313" key="11">
    <source>
        <dbReference type="EMBL" id="GHJ89474.1"/>
    </source>
</evidence>
<evidence type="ECO:0000256" key="3">
    <source>
        <dbReference type="ARBA" id="ARBA00022448"/>
    </source>
</evidence>
<keyword evidence="6 9" id="KW-1133">Transmembrane helix</keyword>
<comment type="subcellular location">
    <subcellularLocation>
        <location evidence="1">Endomembrane system</location>
        <topology evidence="1">Multi-pass membrane protein</topology>
    </subcellularLocation>
</comment>
<dbReference type="InterPro" id="IPR008389">
    <property type="entry name" value="ATPase_V0-cplx_e1/e2_su"/>
</dbReference>
<evidence type="ECO:0008006" key="13">
    <source>
        <dbReference type="Google" id="ProtNLM"/>
    </source>
</evidence>
<dbReference type="OrthoDB" id="1508846at2759"/>
<evidence type="ECO:0000256" key="8">
    <source>
        <dbReference type="ARBA" id="ARBA00023136"/>
    </source>
</evidence>
<organism evidence="11 12">
    <name type="scientific">Naganishia liquefaciens</name>
    <dbReference type="NCBI Taxonomy" id="104408"/>
    <lineage>
        <taxon>Eukaryota</taxon>
        <taxon>Fungi</taxon>
        <taxon>Dikarya</taxon>
        <taxon>Basidiomycota</taxon>
        <taxon>Agaricomycotina</taxon>
        <taxon>Tremellomycetes</taxon>
        <taxon>Filobasidiales</taxon>
        <taxon>Filobasidiaceae</taxon>
        <taxon>Naganishia</taxon>
    </lineage>
</organism>
<dbReference type="GO" id="GO:0046961">
    <property type="term" value="F:proton-transporting ATPase activity, rotational mechanism"/>
    <property type="evidence" value="ECO:0007669"/>
    <property type="project" value="InterPro"/>
</dbReference>
<dbReference type="AlphaFoldDB" id="A0A8H3TYJ6"/>
<evidence type="ECO:0000256" key="6">
    <source>
        <dbReference type="ARBA" id="ARBA00022989"/>
    </source>
</evidence>
<dbReference type="GO" id="GO:0012505">
    <property type="term" value="C:endomembrane system"/>
    <property type="evidence" value="ECO:0007669"/>
    <property type="project" value="UniProtKB-SubCell"/>
</dbReference>
<accession>A0A8H3TYJ6</accession>
<dbReference type="EMBL" id="BLZA01000043">
    <property type="protein sequence ID" value="GHJ89474.1"/>
    <property type="molecule type" value="Genomic_DNA"/>
</dbReference>
<dbReference type="Pfam" id="PF05493">
    <property type="entry name" value="ATP_synt_H"/>
    <property type="match status" value="1"/>
</dbReference>
<dbReference type="PANTHER" id="PTHR12263:SF0">
    <property type="entry name" value="V-TYPE PROTON ATPASE SUBUNIT"/>
    <property type="match status" value="1"/>
</dbReference>
<feature type="chain" id="PRO_5034931891" description="V-type ATP synthase subunit E" evidence="10">
    <location>
        <begin position="21"/>
        <end position="74"/>
    </location>
</feature>
<reference evidence="11" key="1">
    <citation type="submission" date="2020-07" db="EMBL/GenBank/DDBJ databases">
        <title>Draft Genome Sequence of a Deep-Sea Yeast, Naganishia (Cryptococcus) liquefaciens strain N6.</title>
        <authorList>
            <person name="Han Y.W."/>
            <person name="Kajitani R."/>
            <person name="Morimoto H."/>
            <person name="Parhat M."/>
            <person name="Tsubouchi H."/>
            <person name="Bakenova O."/>
            <person name="Ogata M."/>
            <person name="Argunhan B."/>
            <person name="Aoki R."/>
            <person name="Kajiwara S."/>
            <person name="Itoh T."/>
            <person name="Iwasaki H."/>
        </authorList>
    </citation>
    <scope>NUCLEOTIDE SEQUENCE</scope>
    <source>
        <strain evidence="11">N6</strain>
    </source>
</reference>
<evidence type="ECO:0000256" key="7">
    <source>
        <dbReference type="ARBA" id="ARBA00023065"/>
    </source>
</evidence>
<keyword evidence="3" id="KW-0813">Transport</keyword>
<dbReference type="GO" id="GO:0000220">
    <property type="term" value="C:vacuolar proton-transporting V-type ATPase, V0 domain"/>
    <property type="evidence" value="ECO:0007669"/>
    <property type="project" value="TreeGrafter"/>
</dbReference>
<feature type="transmembrane region" description="Helical" evidence="9">
    <location>
        <begin position="36"/>
        <end position="54"/>
    </location>
</feature>
<dbReference type="Proteomes" id="UP000620104">
    <property type="component" value="Unassembled WGS sequence"/>
</dbReference>
<proteinExistence type="inferred from homology"/>
<keyword evidence="4 9" id="KW-0812">Transmembrane</keyword>
<comment type="caution">
    <text evidence="11">The sequence shown here is derived from an EMBL/GenBank/DDBJ whole genome shotgun (WGS) entry which is preliminary data.</text>
</comment>
<evidence type="ECO:0000256" key="2">
    <source>
        <dbReference type="ARBA" id="ARBA00008328"/>
    </source>
</evidence>
<feature type="signal peptide" evidence="10">
    <location>
        <begin position="1"/>
        <end position="20"/>
    </location>
</feature>
<keyword evidence="10" id="KW-0732">Signal</keyword>
<evidence type="ECO:0000256" key="1">
    <source>
        <dbReference type="ARBA" id="ARBA00004127"/>
    </source>
</evidence>
<comment type="similarity">
    <text evidence="2">Belongs to the V-ATPase e1/e2 subunit family.</text>
</comment>
<dbReference type="GO" id="GO:0007035">
    <property type="term" value="P:vacuolar acidification"/>
    <property type="evidence" value="ECO:0007669"/>
    <property type="project" value="TreeGrafter"/>
</dbReference>